<evidence type="ECO:0000313" key="3">
    <source>
        <dbReference type="Proteomes" id="UP000219369"/>
    </source>
</evidence>
<dbReference type="VEuPathDB" id="FungiDB:FOXG_22294"/>
<protein>
    <recommendedName>
        <fullName evidence="4">C2H2-type domain-containing protein</fullName>
    </recommendedName>
</protein>
<dbReference type="AlphaFoldDB" id="A0A2H3TGJ1"/>
<dbReference type="VEuPathDB" id="FungiDB:FOC4_g10002118"/>
<feature type="region of interest" description="Disordered" evidence="1">
    <location>
        <begin position="1"/>
        <end position="69"/>
    </location>
</feature>
<dbReference type="PANTHER" id="PTHR38166">
    <property type="entry name" value="C2H2-TYPE DOMAIN-CONTAINING PROTEIN-RELATED"/>
    <property type="match status" value="1"/>
</dbReference>
<proteinExistence type="predicted"/>
<feature type="compositionally biased region" description="Basic residues" evidence="1">
    <location>
        <begin position="1"/>
        <end position="10"/>
    </location>
</feature>
<dbReference type="PANTHER" id="PTHR38166:SF1">
    <property type="entry name" value="C2H2-TYPE DOMAIN-CONTAINING PROTEIN"/>
    <property type="match status" value="1"/>
</dbReference>
<dbReference type="Proteomes" id="UP000219369">
    <property type="component" value="Unassembled WGS sequence"/>
</dbReference>
<accession>A0A2H3TGJ1</accession>
<dbReference type="EMBL" id="FMJY01000007">
    <property type="protein sequence ID" value="SCO87792.1"/>
    <property type="molecule type" value="Genomic_DNA"/>
</dbReference>
<evidence type="ECO:0008006" key="4">
    <source>
        <dbReference type="Google" id="ProtNLM"/>
    </source>
</evidence>
<gene>
    <name evidence="2" type="ORF">FRV6_11919</name>
</gene>
<sequence>MGILHFRSRRATPTQTQTLPLRPLQPSAHGRHESRTSRLPHNQRLFRERDIRYRETNYESSSESSGDESCCDVESRQWIDSTSLNHPGIQLARQHLLPVARVQLESFFSEATYTEPPRVQQECGNGSIWPLSRDPMTEGNNQYCTSDDSFVIIPTFGRYSHYRCPFYALDPRRYQSCMIQHELHSIESVIKHVKRHHARPPYCPRCSKTFETVSKCDRHILEKRCRTKSLKIPDGVNFYQRSRLSKKDNPQLSNRRRWERMYNVIFPEAESCPSPYLDSGVGLAVSMARDFWREQGSDVVSEFLAAQNWLSFGLGDDAHAVLYELVIYDLIGQLVEEG</sequence>
<dbReference type="VEuPathDB" id="FungiDB:FOIG_04688"/>
<dbReference type="OrthoDB" id="5049110at2759"/>
<reference evidence="3" key="1">
    <citation type="submission" date="2016-09" db="EMBL/GenBank/DDBJ databases">
        <authorList>
            <person name="Guldener U."/>
        </authorList>
    </citation>
    <scope>NUCLEOTIDE SEQUENCE [LARGE SCALE GENOMIC DNA]</scope>
    <source>
        <strain evidence="3">V64-1</strain>
    </source>
</reference>
<evidence type="ECO:0000313" key="2">
    <source>
        <dbReference type="EMBL" id="SCO87792.1"/>
    </source>
</evidence>
<dbReference type="VEuPathDB" id="FungiDB:FOZG_00151"/>
<organism evidence="2 3">
    <name type="scientific">Fusarium oxysporum</name>
    <name type="common">Fusarium vascular wilt</name>
    <dbReference type="NCBI Taxonomy" id="5507"/>
    <lineage>
        <taxon>Eukaryota</taxon>
        <taxon>Fungi</taxon>
        <taxon>Dikarya</taxon>
        <taxon>Ascomycota</taxon>
        <taxon>Pezizomycotina</taxon>
        <taxon>Sordariomycetes</taxon>
        <taxon>Hypocreomycetidae</taxon>
        <taxon>Hypocreales</taxon>
        <taxon>Nectriaceae</taxon>
        <taxon>Fusarium</taxon>
        <taxon>Fusarium oxysporum species complex</taxon>
    </lineage>
</organism>
<dbReference type="VEuPathDB" id="FungiDB:FOC1_g10012197"/>
<feature type="compositionally biased region" description="Basic and acidic residues" evidence="1">
    <location>
        <begin position="45"/>
        <end position="57"/>
    </location>
</feature>
<name>A0A2H3TGJ1_FUSOX</name>
<feature type="compositionally biased region" description="Low complexity" evidence="1">
    <location>
        <begin position="11"/>
        <end position="26"/>
    </location>
</feature>
<evidence type="ECO:0000256" key="1">
    <source>
        <dbReference type="SAM" id="MobiDB-lite"/>
    </source>
</evidence>
<dbReference type="VEuPathDB" id="FungiDB:FOMG_16857"/>